<dbReference type="STRING" id="311180.SAMN04488050_1052"/>
<evidence type="ECO:0000256" key="1">
    <source>
        <dbReference type="SAM" id="SignalP"/>
    </source>
</evidence>
<dbReference type="EMBL" id="FOZW01000005">
    <property type="protein sequence ID" value="SFS79409.1"/>
    <property type="molecule type" value="Genomic_DNA"/>
</dbReference>
<dbReference type="AlphaFoldDB" id="A0A1I6SRA8"/>
<organism evidence="2 3">
    <name type="scientific">Alloyangia pacifica</name>
    <dbReference type="NCBI Taxonomy" id="311180"/>
    <lineage>
        <taxon>Bacteria</taxon>
        <taxon>Pseudomonadati</taxon>
        <taxon>Pseudomonadota</taxon>
        <taxon>Alphaproteobacteria</taxon>
        <taxon>Rhodobacterales</taxon>
        <taxon>Roseobacteraceae</taxon>
        <taxon>Alloyangia</taxon>
    </lineage>
</organism>
<reference evidence="3" key="1">
    <citation type="submission" date="2016-10" db="EMBL/GenBank/DDBJ databases">
        <authorList>
            <person name="Varghese N."/>
            <person name="Submissions S."/>
        </authorList>
    </citation>
    <scope>NUCLEOTIDE SEQUENCE [LARGE SCALE GENOMIC DNA]</scope>
    <source>
        <strain evidence="3">DSM 26894</strain>
    </source>
</reference>
<dbReference type="RefSeq" id="WP_092424096.1">
    <property type="nucleotide sequence ID" value="NZ_FNCL01000005.1"/>
</dbReference>
<name>A0A1I6SRA8_9RHOB</name>
<keyword evidence="3" id="KW-1185">Reference proteome</keyword>
<keyword evidence="1" id="KW-0732">Signal</keyword>
<sequence>MTRHAFLATAAVLSLAATPGLGADFSDPTWPCVQRKVEVLSPGLMWPAPLQEAAPEGAQGKAVKELAELLSLRRVDLETGRAELATFAEAQGDDLQLMGAVFSGAFDRLSARRDRIIKGIGKFSLGQIELSEKIDAARVEMEAQMASDAPDYDRVDALEEQIDWDQRIFTDRQQSIRYLCETPQLLEQRLYAIAQMLQEAGEADAAPDGG</sequence>
<protein>
    <submittedName>
        <fullName evidence="2">Uncharacterized protein</fullName>
    </submittedName>
</protein>
<feature type="signal peptide" evidence="1">
    <location>
        <begin position="1"/>
        <end position="22"/>
    </location>
</feature>
<feature type="chain" id="PRO_5011711269" evidence="1">
    <location>
        <begin position="23"/>
        <end position="210"/>
    </location>
</feature>
<dbReference type="OrthoDB" id="6159094at2"/>
<evidence type="ECO:0000313" key="2">
    <source>
        <dbReference type="EMBL" id="SFS79409.1"/>
    </source>
</evidence>
<evidence type="ECO:0000313" key="3">
    <source>
        <dbReference type="Proteomes" id="UP000199392"/>
    </source>
</evidence>
<accession>A0A1I6SRA8</accession>
<dbReference type="Proteomes" id="UP000199392">
    <property type="component" value="Unassembled WGS sequence"/>
</dbReference>
<gene>
    <name evidence="2" type="ORF">SAMN04488050_1052</name>
</gene>
<proteinExistence type="predicted"/>